<dbReference type="Proteomes" id="UP001597215">
    <property type="component" value="Unassembled WGS sequence"/>
</dbReference>
<accession>A0ABW4MD72</accession>
<name>A0ABW4MD72_9SPHN</name>
<dbReference type="InterPro" id="IPR016181">
    <property type="entry name" value="Acyl_CoA_acyltransferase"/>
</dbReference>
<dbReference type="Gene3D" id="3.40.50.2000">
    <property type="entry name" value="Glycogen Phosphorylase B"/>
    <property type="match status" value="1"/>
</dbReference>
<evidence type="ECO:0000259" key="1">
    <source>
        <dbReference type="PROSITE" id="PS51186"/>
    </source>
</evidence>
<evidence type="ECO:0000313" key="2">
    <source>
        <dbReference type="EMBL" id="MFD1766076.1"/>
    </source>
</evidence>
<dbReference type="EC" id="2.3.1.-" evidence="2"/>
<protein>
    <submittedName>
        <fullName evidence="2">GNAT family N-acetyltransferase</fullName>
        <ecNumber evidence="2">2.3.1.-</ecNumber>
    </submittedName>
</protein>
<feature type="domain" description="N-acetyltransferase" evidence="1">
    <location>
        <begin position="350"/>
        <end position="503"/>
    </location>
</feature>
<dbReference type="SUPFAM" id="SSF53756">
    <property type="entry name" value="UDP-Glycosyltransferase/glycogen phosphorylase"/>
    <property type="match status" value="1"/>
</dbReference>
<keyword evidence="3" id="KW-1185">Reference proteome</keyword>
<dbReference type="Gene3D" id="3.40.630.30">
    <property type="match status" value="1"/>
</dbReference>
<keyword evidence="2" id="KW-0012">Acyltransferase</keyword>
<dbReference type="GO" id="GO:0016746">
    <property type="term" value="F:acyltransferase activity"/>
    <property type="evidence" value="ECO:0007669"/>
    <property type="project" value="UniProtKB-KW"/>
</dbReference>
<dbReference type="PROSITE" id="PS51186">
    <property type="entry name" value="GNAT"/>
    <property type="match status" value="1"/>
</dbReference>
<comment type="caution">
    <text evidence="2">The sequence shown here is derived from an EMBL/GenBank/DDBJ whole genome shotgun (WGS) entry which is preliminary data.</text>
</comment>
<evidence type="ECO:0000313" key="3">
    <source>
        <dbReference type="Proteomes" id="UP001597215"/>
    </source>
</evidence>
<sequence length="503" mass="55783">MTTQSLHNKITPTCMRVAIRADAGAKTGMGHFARIAPIATALQKSGDVEILLVTNCEGASYIGAFFSARTQVLTLSPEENSPLAAIQAMEARGWNPDVILVDQYGWIKQWEIESAKSNMSLVVLDDLDVACNADLIVRPHGNTRVSGRGLVLAGPSYAPLSPQVINLKSPQRKIPRSRLRLNICFGGADPTQELSKAIEAAASLNHMDIDVLVGPGAQIEPKLLDTVDRSTHIKLHQSPTQSKLVELMRSADLALGAGGVMLWERLHLGLPSLVISTAENQLPQVESMIAKGALVYLGHHSEVDVASIKRGILSLAEDKVLRKKLSVRGPKTVDGQGAWRLAAWIRALRLGFRDVEIEDAKDLLRWRTDERNWHYNWAGSEKPQMESHLTWLRKCLTDPDCIFRIFMQADEPVGVVRFDLSDGCTNAYLSIYLVPAWHEKRIGLPLYFAAEKELRRSHPSVNRIVSKIHAENSASERLHRNAGFEIKVSKFQSDWLDATKEIK</sequence>
<dbReference type="SUPFAM" id="SSF55729">
    <property type="entry name" value="Acyl-CoA N-acyltransferases (Nat)"/>
    <property type="match status" value="1"/>
</dbReference>
<dbReference type="EMBL" id="JBHUEL010000003">
    <property type="protein sequence ID" value="MFD1766076.1"/>
    <property type="molecule type" value="Genomic_DNA"/>
</dbReference>
<reference evidence="3" key="1">
    <citation type="journal article" date="2019" name="Int. J. Syst. Evol. Microbiol.">
        <title>The Global Catalogue of Microorganisms (GCM) 10K type strain sequencing project: providing services to taxonomists for standard genome sequencing and annotation.</title>
        <authorList>
            <consortium name="The Broad Institute Genomics Platform"/>
            <consortium name="The Broad Institute Genome Sequencing Center for Infectious Disease"/>
            <person name="Wu L."/>
            <person name="Ma J."/>
        </authorList>
    </citation>
    <scope>NUCLEOTIDE SEQUENCE [LARGE SCALE GENOMIC DNA]</scope>
    <source>
        <strain evidence="3">CGMCC 1.12449</strain>
    </source>
</reference>
<keyword evidence="2" id="KW-0808">Transferase</keyword>
<dbReference type="InterPro" id="IPR000182">
    <property type="entry name" value="GNAT_dom"/>
</dbReference>
<dbReference type="Pfam" id="PF13302">
    <property type="entry name" value="Acetyltransf_3"/>
    <property type="match status" value="1"/>
</dbReference>
<organism evidence="2 3">
    <name type="scientific">Sphingorhabdus buctiana</name>
    <dbReference type="NCBI Taxonomy" id="1508805"/>
    <lineage>
        <taxon>Bacteria</taxon>
        <taxon>Pseudomonadati</taxon>
        <taxon>Pseudomonadota</taxon>
        <taxon>Alphaproteobacteria</taxon>
        <taxon>Sphingomonadales</taxon>
        <taxon>Sphingomonadaceae</taxon>
        <taxon>Sphingorhabdus</taxon>
    </lineage>
</organism>
<dbReference type="Gene3D" id="3.40.50.11190">
    <property type="match status" value="1"/>
</dbReference>
<gene>
    <name evidence="2" type="ORF">ACFSAG_04365</name>
</gene>
<proteinExistence type="predicted"/>